<evidence type="ECO:0000313" key="2">
    <source>
        <dbReference type="Proteomes" id="UP000235778"/>
    </source>
</evidence>
<dbReference type="AlphaFoldDB" id="A0A1B9PSD0"/>
<dbReference type="EMBL" id="MCSI01000188">
    <property type="protein sequence ID" value="PME55944.1"/>
    <property type="molecule type" value="Genomic_DNA"/>
</dbReference>
<gene>
    <name evidence="1" type="ORF">BCV30_03090</name>
</gene>
<dbReference type="RefSeq" id="WP_017105148.1">
    <property type="nucleotide sequence ID" value="NZ_MAKA01000341.1"/>
</dbReference>
<sequence>MKNIAPLTMLLLSANAASETYTVSPNLKHGLPTLTEEPNLYQAPSFDFFDFSEGYLTQRAEASALLPIALNSIDRVCINTTFSEIDGEARYPQSGVLVYTYAINTQGEKTHNTTIGDRVPLAEVSQHCLDESSWVYKNWLVDKRINFTPYSSVFALIENVDVVVEGELSLSQDPVEFVEQYFDFITKVGFNQSASFYHTDVIRDLKSIIMEGLQNENQNVLDIANIAFGSGVTREDIAIMDEKVFMNTFLNIRKVAQGSNVAQLSSFSVINDFDYQGQKYITVEKKEQFGGRITTQYEIITLKSDGEYWMLNMSGDMKSLLGM</sequence>
<protein>
    <submittedName>
        <fullName evidence="1">Uncharacterized protein</fullName>
    </submittedName>
</protein>
<proteinExistence type="predicted"/>
<accession>A0A1B9PSD0</accession>
<name>A0A1B9PSD0_9VIBR</name>
<evidence type="ECO:0000313" key="1">
    <source>
        <dbReference type="EMBL" id="PME55944.1"/>
    </source>
</evidence>
<reference evidence="2" key="1">
    <citation type="submission" date="2016-07" db="EMBL/GenBank/DDBJ databases">
        <title>Nontailed viruses are major unrecognized killers of bacteria in the ocean.</title>
        <authorList>
            <person name="Kauffman K."/>
            <person name="Hussain F."/>
            <person name="Yang J."/>
            <person name="Arevalo P."/>
            <person name="Brown J."/>
            <person name="Cutler M."/>
            <person name="Kelly L."/>
            <person name="Polz M.F."/>
        </authorList>
    </citation>
    <scope>NUCLEOTIDE SEQUENCE [LARGE SCALE GENOMIC DNA]</scope>
    <source>
        <strain evidence="2">10N.286.55.C1</strain>
    </source>
</reference>
<dbReference type="Proteomes" id="UP000235778">
    <property type="component" value="Unassembled WGS sequence"/>
</dbReference>
<organism evidence="1 2">
    <name type="scientific">Vibrio lentus</name>
    <dbReference type="NCBI Taxonomy" id="136468"/>
    <lineage>
        <taxon>Bacteria</taxon>
        <taxon>Pseudomonadati</taxon>
        <taxon>Pseudomonadota</taxon>
        <taxon>Gammaproteobacteria</taxon>
        <taxon>Vibrionales</taxon>
        <taxon>Vibrionaceae</taxon>
        <taxon>Vibrio</taxon>
    </lineage>
</organism>
<comment type="caution">
    <text evidence="1">The sequence shown here is derived from an EMBL/GenBank/DDBJ whole genome shotgun (WGS) entry which is preliminary data.</text>
</comment>